<gene>
    <name evidence="2" type="ORF">MOP44_21850</name>
</gene>
<dbReference type="RefSeq" id="WP_260792535.1">
    <property type="nucleotide sequence ID" value="NZ_CP093313.1"/>
</dbReference>
<sequence length="222" mass="24785">MRNWLALLAVASTLAPLQAQEQKPLADAGTVTCDSPVPKGQMSSWITSSSGFSAAVELRQRITGTGPKRNCRATWVLHVRKEGEKSHAIEVAENDASPEAGEWFQENSFEIEAWSTDGNQILAAQIEAEGDASETTPIIYDFISNSNRRIDLRPVFDQMTPANCYIVFYPFRFDDSGNLVIHAMSTDDDREEGTPACFPESDWRYDLRTNTISRMRPQPPKP</sequence>
<evidence type="ECO:0000313" key="2">
    <source>
        <dbReference type="EMBL" id="UWZ83201.1"/>
    </source>
</evidence>
<organism evidence="2 3">
    <name type="scientific">Occallatibacter riparius</name>
    <dbReference type="NCBI Taxonomy" id="1002689"/>
    <lineage>
        <taxon>Bacteria</taxon>
        <taxon>Pseudomonadati</taxon>
        <taxon>Acidobacteriota</taxon>
        <taxon>Terriglobia</taxon>
        <taxon>Terriglobales</taxon>
        <taxon>Acidobacteriaceae</taxon>
        <taxon>Occallatibacter</taxon>
    </lineage>
</organism>
<evidence type="ECO:0000313" key="3">
    <source>
        <dbReference type="Proteomes" id="UP001059380"/>
    </source>
</evidence>
<feature type="signal peptide" evidence="1">
    <location>
        <begin position="1"/>
        <end position="19"/>
    </location>
</feature>
<reference evidence="2" key="1">
    <citation type="submission" date="2021-04" db="EMBL/GenBank/DDBJ databases">
        <title>Phylogenetic analysis of Acidobacteriaceae.</title>
        <authorList>
            <person name="Qiu L."/>
            <person name="Zhang Q."/>
        </authorList>
    </citation>
    <scope>NUCLEOTIDE SEQUENCE</scope>
    <source>
        <strain evidence="2">DSM 25168</strain>
    </source>
</reference>
<evidence type="ECO:0000256" key="1">
    <source>
        <dbReference type="SAM" id="SignalP"/>
    </source>
</evidence>
<dbReference type="EMBL" id="CP093313">
    <property type="protein sequence ID" value="UWZ83201.1"/>
    <property type="molecule type" value="Genomic_DNA"/>
</dbReference>
<evidence type="ECO:0008006" key="4">
    <source>
        <dbReference type="Google" id="ProtNLM"/>
    </source>
</evidence>
<proteinExistence type="predicted"/>
<dbReference type="Proteomes" id="UP001059380">
    <property type="component" value="Chromosome"/>
</dbReference>
<name>A0A9J7BL73_9BACT</name>
<feature type="chain" id="PRO_5039954126" description="Secreted protein" evidence="1">
    <location>
        <begin position="20"/>
        <end position="222"/>
    </location>
</feature>
<keyword evidence="3" id="KW-1185">Reference proteome</keyword>
<keyword evidence="1" id="KW-0732">Signal</keyword>
<accession>A0A9J7BL73</accession>
<protein>
    <recommendedName>
        <fullName evidence="4">Secreted protein</fullName>
    </recommendedName>
</protein>
<dbReference type="KEGG" id="orp:MOP44_21850"/>
<dbReference type="AlphaFoldDB" id="A0A9J7BL73"/>